<reference evidence="2" key="3">
    <citation type="submission" date="2015-06" db="UniProtKB">
        <authorList>
            <consortium name="EnsemblMetazoa"/>
        </authorList>
    </citation>
    <scope>IDENTIFICATION</scope>
</reference>
<gene>
    <name evidence="1" type="ORF">CAPTEDRAFT_165997</name>
</gene>
<evidence type="ECO:0000313" key="2">
    <source>
        <dbReference type="EnsemblMetazoa" id="CapteP165997"/>
    </source>
</evidence>
<name>R7ULB7_CAPTE</name>
<dbReference type="EMBL" id="AMQN01007257">
    <property type="status" value="NOT_ANNOTATED_CDS"/>
    <property type="molecule type" value="Genomic_DNA"/>
</dbReference>
<evidence type="ECO:0000313" key="3">
    <source>
        <dbReference type="Proteomes" id="UP000014760"/>
    </source>
</evidence>
<keyword evidence="3" id="KW-1185">Reference proteome</keyword>
<dbReference type="OMA" id="SMFLFVD"/>
<organism evidence="1">
    <name type="scientific">Capitella teleta</name>
    <name type="common">Polychaete worm</name>
    <dbReference type="NCBI Taxonomy" id="283909"/>
    <lineage>
        <taxon>Eukaryota</taxon>
        <taxon>Metazoa</taxon>
        <taxon>Spiralia</taxon>
        <taxon>Lophotrochozoa</taxon>
        <taxon>Annelida</taxon>
        <taxon>Polychaeta</taxon>
        <taxon>Sedentaria</taxon>
        <taxon>Scolecida</taxon>
        <taxon>Capitellidae</taxon>
        <taxon>Capitella</taxon>
    </lineage>
</organism>
<dbReference type="EMBL" id="KB300307">
    <property type="protein sequence ID" value="ELU06893.1"/>
    <property type="molecule type" value="Genomic_DNA"/>
</dbReference>
<proteinExistence type="predicted"/>
<protein>
    <submittedName>
        <fullName evidence="1 2">Uncharacterized protein</fullName>
    </submittedName>
</protein>
<sequence>MGDPASRKSSQLERLRLQLKKKRESLADQFQFKMLLLFHFKDQNKTCAAFEIAEVVPVMTNNYEDSILKGAKDQAYSLESSRELLDKDVVQLHAPRWQPLRSDIIGCTQDMDFFLWPRNDIDRVECHLFSRWKGLDHEPFRLLQTEFIFSHEDYDKQLMRLLARRDKSGLIINNPIQSMFLFIDRRYMETPKNKAVVFKLSSVCLYLPQDQLMSWGSCTSDEMLARILTAPSSVLTNGHSLTIPEANLLTM</sequence>
<accession>R7ULB7</accession>
<dbReference type="AlphaFoldDB" id="R7ULB7"/>
<dbReference type="InterPro" id="IPR027903">
    <property type="entry name" value="DUF4566"/>
</dbReference>
<dbReference type="OrthoDB" id="9860094at2759"/>
<reference evidence="1 3" key="2">
    <citation type="journal article" date="2013" name="Nature">
        <title>Insights into bilaterian evolution from three spiralian genomes.</title>
        <authorList>
            <person name="Simakov O."/>
            <person name="Marletaz F."/>
            <person name="Cho S.J."/>
            <person name="Edsinger-Gonzales E."/>
            <person name="Havlak P."/>
            <person name="Hellsten U."/>
            <person name="Kuo D.H."/>
            <person name="Larsson T."/>
            <person name="Lv J."/>
            <person name="Arendt D."/>
            <person name="Savage R."/>
            <person name="Osoegawa K."/>
            <person name="de Jong P."/>
            <person name="Grimwood J."/>
            <person name="Chapman J.A."/>
            <person name="Shapiro H."/>
            <person name="Aerts A."/>
            <person name="Otillar R.P."/>
            <person name="Terry A.Y."/>
            <person name="Boore J.L."/>
            <person name="Grigoriev I.V."/>
            <person name="Lindberg D.R."/>
            <person name="Seaver E.C."/>
            <person name="Weisblat D.A."/>
            <person name="Putnam N.H."/>
            <person name="Rokhsar D.S."/>
        </authorList>
    </citation>
    <scope>NUCLEOTIDE SEQUENCE</scope>
    <source>
        <strain evidence="1 3">I ESC-2004</strain>
    </source>
</reference>
<reference evidence="3" key="1">
    <citation type="submission" date="2012-12" db="EMBL/GenBank/DDBJ databases">
        <authorList>
            <person name="Hellsten U."/>
            <person name="Grimwood J."/>
            <person name="Chapman J.A."/>
            <person name="Shapiro H."/>
            <person name="Aerts A."/>
            <person name="Otillar R.P."/>
            <person name="Terry A.Y."/>
            <person name="Boore J.L."/>
            <person name="Simakov O."/>
            <person name="Marletaz F."/>
            <person name="Cho S.-J."/>
            <person name="Edsinger-Gonzales E."/>
            <person name="Havlak P."/>
            <person name="Kuo D.-H."/>
            <person name="Larsson T."/>
            <person name="Lv J."/>
            <person name="Arendt D."/>
            <person name="Savage R."/>
            <person name="Osoegawa K."/>
            <person name="de Jong P."/>
            <person name="Lindberg D.R."/>
            <person name="Seaver E.C."/>
            <person name="Weisblat D.A."/>
            <person name="Putnam N.H."/>
            <person name="Grigoriev I.V."/>
            <person name="Rokhsar D.S."/>
        </authorList>
    </citation>
    <scope>NUCLEOTIDE SEQUENCE</scope>
    <source>
        <strain evidence="3">I ESC-2004</strain>
    </source>
</reference>
<dbReference type="EnsemblMetazoa" id="CapteT165997">
    <property type="protein sequence ID" value="CapteP165997"/>
    <property type="gene ID" value="CapteG165997"/>
</dbReference>
<dbReference type="Pfam" id="PF15130">
    <property type="entry name" value="DUF4566"/>
    <property type="match status" value="1"/>
</dbReference>
<dbReference type="Proteomes" id="UP000014760">
    <property type="component" value="Unassembled WGS sequence"/>
</dbReference>
<dbReference type="HOGENOM" id="CLU_105473_0_0_1"/>
<evidence type="ECO:0000313" key="1">
    <source>
        <dbReference type="EMBL" id="ELU06893.1"/>
    </source>
</evidence>